<dbReference type="SMART" id="SM00595">
    <property type="entry name" value="MADF"/>
    <property type="match status" value="1"/>
</dbReference>
<accession>A0A8S4SP81</accession>
<dbReference type="EMBL" id="CAKXAJ010026482">
    <property type="protein sequence ID" value="CAH2268876.1"/>
    <property type="molecule type" value="Genomic_DNA"/>
</dbReference>
<dbReference type="OrthoDB" id="8775784at2759"/>
<gene>
    <name evidence="3" type="primary">jg21147</name>
    <name evidence="3" type="ORF">PAEG_LOCUS27181</name>
</gene>
<dbReference type="Proteomes" id="UP000838756">
    <property type="component" value="Unassembled WGS sequence"/>
</dbReference>
<feature type="domain" description="MADF" evidence="2">
    <location>
        <begin position="35"/>
        <end position="127"/>
    </location>
</feature>
<feature type="region of interest" description="Disordered" evidence="1">
    <location>
        <begin position="1"/>
        <end position="24"/>
    </location>
</feature>
<dbReference type="Pfam" id="PF10545">
    <property type="entry name" value="MADF_DNA_bdg"/>
    <property type="match status" value="1"/>
</dbReference>
<evidence type="ECO:0000259" key="2">
    <source>
        <dbReference type="PROSITE" id="PS51029"/>
    </source>
</evidence>
<name>A0A8S4SP81_9NEOP</name>
<keyword evidence="4" id="KW-1185">Reference proteome</keyword>
<evidence type="ECO:0000256" key="1">
    <source>
        <dbReference type="SAM" id="MobiDB-lite"/>
    </source>
</evidence>
<reference evidence="3" key="1">
    <citation type="submission" date="2022-03" db="EMBL/GenBank/DDBJ databases">
        <authorList>
            <person name="Lindestad O."/>
        </authorList>
    </citation>
    <scope>NUCLEOTIDE SEQUENCE</scope>
</reference>
<dbReference type="PANTHER" id="PTHR21505">
    <property type="entry name" value="MADF DOMAIN-CONTAINING PROTEIN-RELATED"/>
    <property type="match status" value="1"/>
</dbReference>
<sequence>MDSNTSSTELTPKTEVDPDDTSKRVQWTSENTVKLIEVFEKECKELWDPKHHLNKDRAARQARLEHLAGVFATNSEEISRKLHNLRTQFNNELRKIKRRAAAGDSSAAGTSGWEYFESLLFLLREPLVNTTEGMDAVNLALAEFQADEEIELEAAAEARSRYPAQPSVTLRKPTMRVAASAPNPLPASANPMLWPDEPRLYPNNNPDECQIFGDFVASELRTLRNLENRNRLKRIIQKAILQVAEEEDSHVLVLRRSRLGSMPSGSFN</sequence>
<protein>
    <submittedName>
        <fullName evidence="3">Jg21147 protein</fullName>
    </submittedName>
</protein>
<comment type="caution">
    <text evidence="3">The sequence shown here is derived from an EMBL/GenBank/DDBJ whole genome shotgun (WGS) entry which is preliminary data.</text>
</comment>
<dbReference type="PROSITE" id="PS51029">
    <property type="entry name" value="MADF"/>
    <property type="match status" value="1"/>
</dbReference>
<dbReference type="AlphaFoldDB" id="A0A8S4SP81"/>
<proteinExistence type="predicted"/>
<evidence type="ECO:0000313" key="3">
    <source>
        <dbReference type="EMBL" id="CAH2268876.1"/>
    </source>
</evidence>
<dbReference type="InterPro" id="IPR006578">
    <property type="entry name" value="MADF-dom"/>
</dbReference>
<feature type="compositionally biased region" description="Basic and acidic residues" evidence="1">
    <location>
        <begin position="12"/>
        <end position="23"/>
    </location>
</feature>
<organism evidence="3 4">
    <name type="scientific">Pararge aegeria aegeria</name>
    <dbReference type="NCBI Taxonomy" id="348720"/>
    <lineage>
        <taxon>Eukaryota</taxon>
        <taxon>Metazoa</taxon>
        <taxon>Ecdysozoa</taxon>
        <taxon>Arthropoda</taxon>
        <taxon>Hexapoda</taxon>
        <taxon>Insecta</taxon>
        <taxon>Pterygota</taxon>
        <taxon>Neoptera</taxon>
        <taxon>Endopterygota</taxon>
        <taxon>Lepidoptera</taxon>
        <taxon>Glossata</taxon>
        <taxon>Ditrysia</taxon>
        <taxon>Papilionoidea</taxon>
        <taxon>Nymphalidae</taxon>
        <taxon>Satyrinae</taxon>
        <taxon>Satyrini</taxon>
        <taxon>Parargina</taxon>
        <taxon>Pararge</taxon>
    </lineage>
</organism>
<dbReference type="PANTHER" id="PTHR21505:SF12">
    <property type="entry name" value="MADF DOMAIN-CONTAINING PROTEIN-RELATED"/>
    <property type="match status" value="1"/>
</dbReference>
<feature type="compositionally biased region" description="Polar residues" evidence="1">
    <location>
        <begin position="1"/>
        <end position="11"/>
    </location>
</feature>
<evidence type="ECO:0000313" key="4">
    <source>
        <dbReference type="Proteomes" id="UP000838756"/>
    </source>
</evidence>